<dbReference type="Proteomes" id="UP000001880">
    <property type="component" value="Chromosome"/>
</dbReference>
<comment type="similarity">
    <text evidence="1">Belongs to the iron-containing alcohol dehydrogenase family.</text>
</comment>
<keyword evidence="6" id="KW-1185">Reference proteome</keyword>
<dbReference type="HOGENOM" id="CLU_007207_0_0_7"/>
<dbReference type="Pfam" id="PF00465">
    <property type="entry name" value="Fe-ADH"/>
    <property type="match status" value="1"/>
</dbReference>
<dbReference type="PANTHER" id="PTHR11496">
    <property type="entry name" value="ALCOHOL DEHYDROGENASE"/>
    <property type="match status" value="1"/>
</dbReference>
<feature type="domain" description="Fe-containing alcohol dehydrogenase-like C-terminal" evidence="4">
    <location>
        <begin position="196"/>
        <end position="389"/>
    </location>
</feature>
<dbReference type="Gene3D" id="1.20.1090.10">
    <property type="entry name" value="Dehydroquinate synthase-like - alpha domain"/>
    <property type="match status" value="1"/>
</dbReference>
<dbReference type="Gene3D" id="3.40.50.1970">
    <property type="match status" value="1"/>
</dbReference>
<dbReference type="KEGG" id="hoh:Hoch_2470"/>
<keyword evidence="2" id="KW-0560">Oxidoreductase</keyword>
<reference evidence="5 6" key="1">
    <citation type="journal article" date="2010" name="Stand. Genomic Sci.">
        <title>Complete genome sequence of Haliangium ochraceum type strain (SMP-2).</title>
        <authorList>
            <consortium name="US DOE Joint Genome Institute (JGI-PGF)"/>
            <person name="Ivanova N."/>
            <person name="Daum C."/>
            <person name="Lang E."/>
            <person name="Abt B."/>
            <person name="Kopitz M."/>
            <person name="Saunders E."/>
            <person name="Lapidus A."/>
            <person name="Lucas S."/>
            <person name="Glavina Del Rio T."/>
            <person name="Nolan M."/>
            <person name="Tice H."/>
            <person name="Copeland A."/>
            <person name="Cheng J.F."/>
            <person name="Chen F."/>
            <person name="Bruce D."/>
            <person name="Goodwin L."/>
            <person name="Pitluck S."/>
            <person name="Mavromatis K."/>
            <person name="Pati A."/>
            <person name="Mikhailova N."/>
            <person name="Chen A."/>
            <person name="Palaniappan K."/>
            <person name="Land M."/>
            <person name="Hauser L."/>
            <person name="Chang Y.J."/>
            <person name="Jeffries C.D."/>
            <person name="Detter J.C."/>
            <person name="Brettin T."/>
            <person name="Rohde M."/>
            <person name="Goker M."/>
            <person name="Bristow J."/>
            <person name="Markowitz V."/>
            <person name="Eisen J.A."/>
            <person name="Hugenholtz P."/>
            <person name="Kyrpides N.C."/>
            <person name="Klenk H.P."/>
        </authorList>
    </citation>
    <scope>NUCLEOTIDE SEQUENCE [LARGE SCALE GENOMIC DNA]</scope>
    <source>
        <strain evidence="6">DSM 14365 / CIP 107738 / JCM 11303 / AJ 13395 / SMP-2</strain>
    </source>
</reference>
<dbReference type="InterPro" id="IPR001670">
    <property type="entry name" value="ADH_Fe/GldA"/>
</dbReference>
<dbReference type="GO" id="GO:0004022">
    <property type="term" value="F:alcohol dehydrogenase (NAD+) activity"/>
    <property type="evidence" value="ECO:0007669"/>
    <property type="project" value="TreeGrafter"/>
</dbReference>
<dbReference type="OrthoDB" id="9778433at2"/>
<dbReference type="eggNOG" id="COG1454">
    <property type="taxonomic scope" value="Bacteria"/>
</dbReference>
<dbReference type="InterPro" id="IPR039697">
    <property type="entry name" value="Alcohol_dehydrogenase_Fe"/>
</dbReference>
<evidence type="ECO:0000313" key="6">
    <source>
        <dbReference type="Proteomes" id="UP000001880"/>
    </source>
</evidence>
<dbReference type="SUPFAM" id="SSF56796">
    <property type="entry name" value="Dehydroquinate synthase-like"/>
    <property type="match status" value="1"/>
</dbReference>
<dbReference type="CDD" id="cd14861">
    <property type="entry name" value="Fe-ADH-like"/>
    <property type="match status" value="1"/>
</dbReference>
<dbReference type="FunFam" id="3.40.50.1970:FF:000003">
    <property type="entry name" value="Alcohol dehydrogenase, iron-containing"/>
    <property type="match status" value="1"/>
</dbReference>
<evidence type="ECO:0000256" key="1">
    <source>
        <dbReference type="ARBA" id="ARBA00007358"/>
    </source>
</evidence>
<evidence type="ECO:0000256" key="2">
    <source>
        <dbReference type="ARBA" id="ARBA00023002"/>
    </source>
</evidence>
<evidence type="ECO:0000259" key="4">
    <source>
        <dbReference type="Pfam" id="PF25137"/>
    </source>
</evidence>
<dbReference type="EMBL" id="CP001804">
    <property type="protein sequence ID" value="ACY15006.1"/>
    <property type="molecule type" value="Genomic_DNA"/>
</dbReference>
<dbReference type="Pfam" id="PF25137">
    <property type="entry name" value="ADH_Fe_C"/>
    <property type="match status" value="1"/>
</dbReference>
<dbReference type="AlphaFoldDB" id="D0LKF8"/>
<dbReference type="FunFam" id="1.20.1090.10:FF:000001">
    <property type="entry name" value="Aldehyde-alcohol dehydrogenase"/>
    <property type="match status" value="1"/>
</dbReference>
<name>D0LKF8_HALO1</name>
<sequence>MAIHQFNYPTIILYGPGAAAELAQRVAKRATSDQQRRLLLVTDPGLVEAGLAERVAEFFADAGCSATIFSEVHGNPVEADVVAGVEQYRACQASAIIALGGGSPMDAAKAIAVLATHEGPLSRFDDAKGGDAFITEPLPPIYAIPTTAGTGSEVGRAGVIVCADTKVKTVIFHPDLLPRIAALDPELTVELPPRLTAATGIDAFTHGLEAYLAQGFHPMADSIALGCMEMVVQYLPAAVTHGDDLEARGHMLLAASMGATAFQKGLGVIHSMAHALGTRYDMHHGTANALLMPPVLRWQLTNKASQFTADLWARYARVARIFGSVRDAADLPEAIAELCRRVGLAQTLAEAGLREEDIPALADEAFADGCHRQNPIALERDDIAAAFRSCLA</sequence>
<protein>
    <submittedName>
        <fullName evidence="5">Iron-containing alcohol dehydrogenase</fullName>
    </submittedName>
</protein>
<organism evidence="5 6">
    <name type="scientific">Haliangium ochraceum (strain DSM 14365 / JCM 11303 / SMP-2)</name>
    <dbReference type="NCBI Taxonomy" id="502025"/>
    <lineage>
        <taxon>Bacteria</taxon>
        <taxon>Pseudomonadati</taxon>
        <taxon>Myxococcota</taxon>
        <taxon>Polyangia</taxon>
        <taxon>Haliangiales</taxon>
        <taxon>Kofleriaceae</taxon>
        <taxon>Haliangium</taxon>
    </lineage>
</organism>
<evidence type="ECO:0000259" key="3">
    <source>
        <dbReference type="Pfam" id="PF00465"/>
    </source>
</evidence>
<dbReference type="RefSeq" id="WP_012827614.1">
    <property type="nucleotide sequence ID" value="NC_013440.1"/>
</dbReference>
<dbReference type="STRING" id="502025.Hoch_2470"/>
<dbReference type="PANTHER" id="PTHR11496:SF102">
    <property type="entry name" value="ALCOHOL DEHYDROGENASE 4"/>
    <property type="match status" value="1"/>
</dbReference>
<evidence type="ECO:0000313" key="5">
    <source>
        <dbReference type="EMBL" id="ACY15006.1"/>
    </source>
</evidence>
<proteinExistence type="inferred from homology"/>
<feature type="domain" description="Alcohol dehydrogenase iron-type/glycerol dehydrogenase GldA" evidence="3">
    <location>
        <begin position="9"/>
        <end position="185"/>
    </location>
</feature>
<gene>
    <name evidence="5" type="ordered locus">Hoch_2470</name>
</gene>
<accession>D0LKF8</accession>
<dbReference type="InterPro" id="IPR056798">
    <property type="entry name" value="ADH_Fe_C"/>
</dbReference>
<dbReference type="GO" id="GO:0046872">
    <property type="term" value="F:metal ion binding"/>
    <property type="evidence" value="ECO:0007669"/>
    <property type="project" value="InterPro"/>
</dbReference>